<dbReference type="SUPFAM" id="SSF53335">
    <property type="entry name" value="S-adenosyl-L-methionine-dependent methyltransferases"/>
    <property type="match status" value="1"/>
</dbReference>
<keyword evidence="1" id="KW-0489">Methyltransferase</keyword>
<dbReference type="AlphaFoldDB" id="A0A841GP91"/>
<dbReference type="RefSeq" id="WP_184619622.1">
    <property type="nucleotide sequence ID" value="NZ_JACHEX010000004.1"/>
</dbReference>
<keyword evidence="1" id="KW-0808">Transferase</keyword>
<dbReference type="Gene3D" id="3.40.50.150">
    <property type="entry name" value="Vaccinia Virus protein VP39"/>
    <property type="match status" value="1"/>
</dbReference>
<proteinExistence type="predicted"/>
<dbReference type="PANTHER" id="PTHR43861">
    <property type="entry name" value="TRANS-ACONITATE 2-METHYLTRANSFERASE-RELATED"/>
    <property type="match status" value="1"/>
</dbReference>
<dbReference type="GO" id="GO:0008168">
    <property type="term" value="F:methyltransferase activity"/>
    <property type="evidence" value="ECO:0007669"/>
    <property type="project" value="UniProtKB-KW"/>
</dbReference>
<evidence type="ECO:0000313" key="2">
    <source>
        <dbReference type="Proteomes" id="UP000555828"/>
    </source>
</evidence>
<dbReference type="Proteomes" id="UP000555828">
    <property type="component" value="Unassembled WGS sequence"/>
</dbReference>
<dbReference type="EMBL" id="JACHEX010000004">
    <property type="protein sequence ID" value="MBB6063014.1"/>
    <property type="molecule type" value="Genomic_DNA"/>
</dbReference>
<keyword evidence="2" id="KW-1185">Reference proteome</keyword>
<reference evidence="1 2" key="1">
    <citation type="submission" date="2020-08" db="EMBL/GenBank/DDBJ databases">
        <title>Genomic Encyclopedia of Type Strains, Phase IV (KMG-IV): sequencing the most valuable type-strain genomes for metagenomic binning, comparative biology and taxonomic classification.</title>
        <authorList>
            <person name="Goeker M."/>
        </authorList>
    </citation>
    <scope>NUCLEOTIDE SEQUENCE [LARGE SCALE GENOMIC DNA]</scope>
    <source>
        <strain evidence="1 2">DSM 13481</strain>
    </source>
</reference>
<dbReference type="PANTHER" id="PTHR43861:SF6">
    <property type="entry name" value="METHYLTRANSFERASE TYPE 11"/>
    <property type="match status" value="1"/>
</dbReference>
<protein>
    <submittedName>
        <fullName evidence="1">SAM-dependent methyltransferase</fullName>
    </submittedName>
</protein>
<dbReference type="Pfam" id="PF13489">
    <property type="entry name" value="Methyltransf_23"/>
    <property type="match status" value="1"/>
</dbReference>
<gene>
    <name evidence="1" type="ORF">HNP65_001477</name>
</gene>
<evidence type="ECO:0000313" key="1">
    <source>
        <dbReference type="EMBL" id="MBB6063014.1"/>
    </source>
</evidence>
<dbReference type="GO" id="GO:0032259">
    <property type="term" value="P:methylation"/>
    <property type="evidence" value="ECO:0007669"/>
    <property type="project" value="UniProtKB-KW"/>
</dbReference>
<comment type="caution">
    <text evidence="1">The sequence shown here is derived from an EMBL/GenBank/DDBJ whole genome shotgun (WGS) entry which is preliminary data.</text>
</comment>
<sequence length="234" mass="28007">MMKSYEYYDRIAYMYDEMYNNKKWLTLRKAVEHYMDKTINMKNAKVLDVGSGTGYWLEYFLNKDFSVYALEPSAKMIEFAKEKFKDKVKYFNTTIENFDTYDKFDVLNIQGDVLSYVEDLDLVMKKLSNIINKDGLLFATVDSYYYMRKLVKKYGSRREMEIFEKYHITTVGSQYGVFNSRCFTLEDIKDLEKYGFQVLEIRGCGYSNNLEEEIEKSYNIVLGEHIYFSLRYLK</sequence>
<dbReference type="InterPro" id="IPR029063">
    <property type="entry name" value="SAM-dependent_MTases_sf"/>
</dbReference>
<organism evidence="1 2">
    <name type="scientific">Thermosipho japonicus</name>
    <dbReference type="NCBI Taxonomy" id="90323"/>
    <lineage>
        <taxon>Bacteria</taxon>
        <taxon>Thermotogati</taxon>
        <taxon>Thermotogota</taxon>
        <taxon>Thermotogae</taxon>
        <taxon>Thermotogales</taxon>
        <taxon>Fervidobacteriaceae</taxon>
        <taxon>Thermosipho</taxon>
    </lineage>
</organism>
<accession>A0A841GP91</accession>
<name>A0A841GP91_9BACT</name>
<dbReference type="CDD" id="cd02440">
    <property type="entry name" value="AdoMet_MTases"/>
    <property type="match status" value="1"/>
</dbReference>